<keyword evidence="3" id="KW-1017">Isopeptide bond</keyword>
<keyword evidence="8" id="KW-0832">Ubl conjugation</keyword>
<evidence type="ECO:0000256" key="10">
    <source>
        <dbReference type="ARBA" id="ARBA00023125"/>
    </source>
</evidence>
<protein>
    <submittedName>
        <fullName evidence="17">Uncharacterized protein</fullName>
    </submittedName>
</protein>
<keyword evidence="6 13" id="KW-0863">Zinc-finger</keyword>
<evidence type="ECO:0000256" key="9">
    <source>
        <dbReference type="ARBA" id="ARBA00023015"/>
    </source>
</evidence>
<keyword evidence="5" id="KW-0677">Repeat</keyword>
<dbReference type="FunFam" id="3.30.160.60:FF:000690">
    <property type="entry name" value="Zinc finger protein 354C"/>
    <property type="match status" value="1"/>
</dbReference>
<feature type="domain" description="C2H2-type" evidence="15">
    <location>
        <begin position="205"/>
        <end position="233"/>
    </location>
</feature>
<dbReference type="GO" id="GO:0008270">
    <property type="term" value="F:zinc ion binding"/>
    <property type="evidence" value="ECO:0007669"/>
    <property type="project" value="UniProtKB-UniRule"/>
</dbReference>
<feature type="domain" description="C2H2-type" evidence="15">
    <location>
        <begin position="173"/>
        <end position="204"/>
    </location>
</feature>
<evidence type="ECO:0000256" key="1">
    <source>
        <dbReference type="ARBA" id="ARBA00004123"/>
    </source>
</evidence>
<dbReference type="PROSITE" id="PS51915">
    <property type="entry name" value="ZAD"/>
    <property type="match status" value="1"/>
</dbReference>
<name>A0A8K0D519_IGNLU</name>
<dbReference type="FunFam" id="3.30.160.60:FF:000072">
    <property type="entry name" value="zinc finger protein 143 isoform X1"/>
    <property type="match status" value="1"/>
</dbReference>
<dbReference type="FunFam" id="3.30.160.60:FF:000902">
    <property type="entry name" value="Zinc finger protein 445"/>
    <property type="match status" value="1"/>
</dbReference>
<keyword evidence="4 14" id="KW-0479">Metal-binding</keyword>
<dbReference type="FunFam" id="3.30.160.60:FF:000624">
    <property type="entry name" value="zinc finger protein 697"/>
    <property type="match status" value="1"/>
</dbReference>
<dbReference type="PROSITE" id="PS00028">
    <property type="entry name" value="ZINC_FINGER_C2H2_1"/>
    <property type="match status" value="8"/>
</dbReference>
<comment type="caution">
    <text evidence="17">The sequence shown here is derived from an EMBL/GenBank/DDBJ whole genome shotgun (WGS) entry which is preliminary data.</text>
</comment>
<dbReference type="GO" id="GO:0001228">
    <property type="term" value="F:DNA-binding transcription activator activity, RNA polymerase II-specific"/>
    <property type="evidence" value="ECO:0007669"/>
    <property type="project" value="TreeGrafter"/>
</dbReference>
<comment type="subcellular location">
    <subcellularLocation>
        <location evidence="1">Nucleus</location>
    </subcellularLocation>
</comment>
<feature type="binding site" evidence="14">
    <location>
        <position position="54"/>
    </location>
    <ligand>
        <name>Zn(2+)</name>
        <dbReference type="ChEBI" id="CHEBI:29105"/>
    </ligand>
</feature>
<dbReference type="Gene3D" id="3.40.1800.20">
    <property type="match status" value="1"/>
</dbReference>
<feature type="domain" description="C2H2-type" evidence="15">
    <location>
        <begin position="265"/>
        <end position="292"/>
    </location>
</feature>
<gene>
    <name evidence="17" type="ORF">ILUMI_09440</name>
</gene>
<dbReference type="FunFam" id="3.30.160.60:FF:000145">
    <property type="entry name" value="Zinc finger protein 574"/>
    <property type="match status" value="1"/>
</dbReference>
<feature type="domain" description="C2H2-type" evidence="15">
    <location>
        <begin position="349"/>
        <end position="376"/>
    </location>
</feature>
<feature type="domain" description="C2H2-type" evidence="15">
    <location>
        <begin position="293"/>
        <end position="320"/>
    </location>
</feature>
<dbReference type="InterPro" id="IPR013087">
    <property type="entry name" value="Znf_C2H2_type"/>
</dbReference>
<evidence type="ECO:0000256" key="14">
    <source>
        <dbReference type="PROSITE-ProRule" id="PRU01263"/>
    </source>
</evidence>
<keyword evidence="10" id="KW-0238">DNA-binding</keyword>
<dbReference type="Pfam" id="PF13894">
    <property type="entry name" value="zf-C2H2_4"/>
    <property type="match status" value="1"/>
</dbReference>
<dbReference type="Proteomes" id="UP000801492">
    <property type="component" value="Unassembled WGS sequence"/>
</dbReference>
<dbReference type="OrthoDB" id="1095242at2759"/>
<evidence type="ECO:0000256" key="11">
    <source>
        <dbReference type="ARBA" id="ARBA00023163"/>
    </source>
</evidence>
<evidence type="ECO:0000313" key="18">
    <source>
        <dbReference type="Proteomes" id="UP000801492"/>
    </source>
</evidence>
<evidence type="ECO:0000256" key="6">
    <source>
        <dbReference type="ARBA" id="ARBA00022771"/>
    </source>
</evidence>
<dbReference type="GO" id="GO:0005634">
    <property type="term" value="C:nucleus"/>
    <property type="evidence" value="ECO:0007669"/>
    <property type="project" value="UniProtKB-SubCell"/>
</dbReference>
<comment type="similarity">
    <text evidence="2">Belongs to the krueppel C2H2-type zinc-finger protein family.</text>
</comment>
<feature type="domain" description="C2H2-type" evidence="15">
    <location>
        <begin position="234"/>
        <end position="261"/>
    </location>
</feature>
<evidence type="ECO:0000256" key="3">
    <source>
        <dbReference type="ARBA" id="ARBA00022499"/>
    </source>
</evidence>
<dbReference type="GO" id="GO:0000978">
    <property type="term" value="F:RNA polymerase II cis-regulatory region sequence-specific DNA binding"/>
    <property type="evidence" value="ECO:0007669"/>
    <property type="project" value="TreeGrafter"/>
</dbReference>
<dbReference type="SUPFAM" id="SSF57667">
    <property type="entry name" value="beta-beta-alpha zinc fingers"/>
    <property type="match status" value="4"/>
</dbReference>
<sequence>MDEYENVELEKICRVCLNQKDDLRPLFQGSVAEMLREVASIQVYEDDGLPSLLCDLCIREISRWYAFKLRVTNNDSTLRCIILERQKTKHFDDSDTEDPSSEFRDLEIKFEEECKQAVIESEGEKNKTLVSKGDLTSTNSTDNKFICELCKKAVKTIHSLRRHMKIHTGEKPHKCKLCDKSFVEPGNLTKHLQTHKKIHRGERSFVCPECNKSFSQKVNLESHIRTKHTHECPFMCSECGKAYPTKEQLKNHCRRHTGEKRPLKYTCTSCQKQFGTPAELRIHTRTHTNERPYQCDFCGKNFRASSHMTSHRRIHTGEKNHVCRYCGKAFRESSTLKIHIRIHTGERPYCCQICGTSFTQSNTLNTHMKIHNNPRDS</sequence>
<dbReference type="Pfam" id="PF07776">
    <property type="entry name" value="zf-AD"/>
    <property type="match status" value="1"/>
</dbReference>
<evidence type="ECO:0000256" key="2">
    <source>
        <dbReference type="ARBA" id="ARBA00006991"/>
    </source>
</evidence>
<feature type="domain" description="ZAD" evidence="16">
    <location>
        <begin position="11"/>
        <end position="81"/>
    </location>
</feature>
<dbReference type="GO" id="GO:0000785">
    <property type="term" value="C:chromatin"/>
    <property type="evidence" value="ECO:0007669"/>
    <property type="project" value="UniProtKB-ARBA"/>
</dbReference>
<dbReference type="Gene3D" id="3.30.160.60">
    <property type="entry name" value="Classic Zinc Finger"/>
    <property type="match status" value="8"/>
</dbReference>
<evidence type="ECO:0000256" key="8">
    <source>
        <dbReference type="ARBA" id="ARBA00022843"/>
    </source>
</evidence>
<evidence type="ECO:0000256" key="7">
    <source>
        <dbReference type="ARBA" id="ARBA00022833"/>
    </source>
</evidence>
<evidence type="ECO:0000256" key="12">
    <source>
        <dbReference type="ARBA" id="ARBA00023242"/>
    </source>
</evidence>
<accession>A0A8K0D519</accession>
<dbReference type="SMART" id="SM00355">
    <property type="entry name" value="ZnF_C2H2"/>
    <property type="match status" value="8"/>
</dbReference>
<dbReference type="FunFam" id="3.30.160.60:FF:000512">
    <property type="entry name" value="zinc finger protein 197 isoform X1"/>
    <property type="match status" value="1"/>
</dbReference>
<keyword evidence="12" id="KW-0539">Nucleus</keyword>
<dbReference type="PANTHER" id="PTHR24393">
    <property type="entry name" value="ZINC FINGER PROTEIN"/>
    <property type="match status" value="1"/>
</dbReference>
<dbReference type="Pfam" id="PF13465">
    <property type="entry name" value="zf-H2C2_2"/>
    <property type="match status" value="1"/>
</dbReference>
<evidence type="ECO:0000256" key="4">
    <source>
        <dbReference type="ARBA" id="ARBA00022723"/>
    </source>
</evidence>
<dbReference type="AlphaFoldDB" id="A0A8K0D519"/>
<dbReference type="SMART" id="SM00868">
    <property type="entry name" value="zf-AD"/>
    <property type="match status" value="1"/>
</dbReference>
<reference evidence="17" key="1">
    <citation type="submission" date="2019-08" db="EMBL/GenBank/DDBJ databases">
        <title>The genome of the North American firefly Photinus pyralis.</title>
        <authorList>
            <consortium name="Photinus pyralis genome working group"/>
            <person name="Fallon T.R."/>
            <person name="Sander Lower S.E."/>
            <person name="Weng J.-K."/>
        </authorList>
    </citation>
    <scope>NUCLEOTIDE SEQUENCE</scope>
    <source>
        <strain evidence="17">TRF0915ILg1</strain>
        <tissue evidence="17">Whole body</tissue>
    </source>
</reference>
<dbReference type="EMBL" id="VTPC01004784">
    <property type="protein sequence ID" value="KAF2896733.1"/>
    <property type="molecule type" value="Genomic_DNA"/>
</dbReference>
<dbReference type="InterPro" id="IPR036236">
    <property type="entry name" value="Znf_C2H2_sf"/>
</dbReference>
<dbReference type="FunFam" id="3.30.160.60:FF:002343">
    <property type="entry name" value="Zinc finger protein 33A"/>
    <property type="match status" value="1"/>
</dbReference>
<evidence type="ECO:0000256" key="13">
    <source>
        <dbReference type="PROSITE-ProRule" id="PRU00042"/>
    </source>
</evidence>
<feature type="binding site" evidence="14">
    <location>
        <position position="57"/>
    </location>
    <ligand>
        <name>Zn(2+)</name>
        <dbReference type="ChEBI" id="CHEBI:29105"/>
    </ligand>
</feature>
<keyword evidence="18" id="KW-1185">Reference proteome</keyword>
<dbReference type="PANTHER" id="PTHR24393:SF15">
    <property type="entry name" value="IP01243P-RELATED"/>
    <property type="match status" value="1"/>
</dbReference>
<feature type="domain" description="C2H2-type" evidence="15">
    <location>
        <begin position="321"/>
        <end position="348"/>
    </location>
</feature>
<dbReference type="GO" id="GO:0040029">
    <property type="term" value="P:epigenetic regulation of gene expression"/>
    <property type="evidence" value="ECO:0007669"/>
    <property type="project" value="UniProtKB-ARBA"/>
</dbReference>
<dbReference type="Pfam" id="PF00096">
    <property type="entry name" value="zf-C2H2"/>
    <property type="match status" value="5"/>
</dbReference>
<dbReference type="GO" id="GO:0003682">
    <property type="term" value="F:chromatin binding"/>
    <property type="evidence" value="ECO:0007669"/>
    <property type="project" value="UniProtKB-ARBA"/>
</dbReference>
<feature type="binding site" evidence="14">
    <location>
        <position position="13"/>
    </location>
    <ligand>
        <name>Zn(2+)</name>
        <dbReference type="ChEBI" id="CHEBI:29105"/>
    </ligand>
</feature>
<feature type="binding site" evidence="14">
    <location>
        <position position="16"/>
    </location>
    <ligand>
        <name>Zn(2+)</name>
        <dbReference type="ChEBI" id="CHEBI:29105"/>
    </ligand>
</feature>
<evidence type="ECO:0000259" key="16">
    <source>
        <dbReference type="PROSITE" id="PS51915"/>
    </source>
</evidence>
<dbReference type="PROSITE" id="PS50157">
    <property type="entry name" value="ZINC_FINGER_C2H2_2"/>
    <property type="match status" value="8"/>
</dbReference>
<evidence type="ECO:0000313" key="17">
    <source>
        <dbReference type="EMBL" id="KAF2896733.1"/>
    </source>
</evidence>
<keyword evidence="11" id="KW-0804">Transcription</keyword>
<evidence type="ECO:0000256" key="5">
    <source>
        <dbReference type="ARBA" id="ARBA00022737"/>
    </source>
</evidence>
<evidence type="ECO:0000259" key="15">
    <source>
        <dbReference type="PROSITE" id="PS50157"/>
    </source>
</evidence>
<keyword evidence="9" id="KW-0805">Transcription regulation</keyword>
<dbReference type="InterPro" id="IPR012934">
    <property type="entry name" value="Znf_AD"/>
</dbReference>
<organism evidence="17 18">
    <name type="scientific">Ignelater luminosus</name>
    <name type="common">Cucubano</name>
    <name type="synonym">Pyrophorus luminosus</name>
    <dbReference type="NCBI Taxonomy" id="2038154"/>
    <lineage>
        <taxon>Eukaryota</taxon>
        <taxon>Metazoa</taxon>
        <taxon>Ecdysozoa</taxon>
        <taxon>Arthropoda</taxon>
        <taxon>Hexapoda</taxon>
        <taxon>Insecta</taxon>
        <taxon>Pterygota</taxon>
        <taxon>Neoptera</taxon>
        <taxon>Endopterygota</taxon>
        <taxon>Coleoptera</taxon>
        <taxon>Polyphaga</taxon>
        <taxon>Elateriformia</taxon>
        <taxon>Elateroidea</taxon>
        <taxon>Elateridae</taxon>
        <taxon>Agrypninae</taxon>
        <taxon>Pyrophorini</taxon>
        <taxon>Ignelater</taxon>
    </lineage>
</organism>
<feature type="domain" description="C2H2-type" evidence="15">
    <location>
        <begin position="145"/>
        <end position="172"/>
    </location>
</feature>
<dbReference type="SUPFAM" id="SSF57716">
    <property type="entry name" value="Glucocorticoid receptor-like (DNA-binding domain)"/>
    <property type="match status" value="1"/>
</dbReference>
<keyword evidence="7 14" id="KW-0862">Zinc</keyword>
<proteinExistence type="inferred from homology"/>